<sequence length="79" mass="8176">MTLRSSRQTNLGGLIMTFVALAVALGVVIWLVADTPLDGGDQVATDPPPYRQISDPNAASVTVDPTPKGGVTADPTKTQ</sequence>
<comment type="caution">
    <text evidence="3">The sequence shown here is derived from an EMBL/GenBank/DDBJ whole genome shotgun (WGS) entry which is preliminary data.</text>
</comment>
<dbReference type="OrthoDB" id="7874600at2"/>
<keyword evidence="2" id="KW-1133">Transmembrane helix</keyword>
<dbReference type="STRING" id="1353528.DT23_10425"/>
<protein>
    <submittedName>
        <fullName evidence="3">Uncharacterized protein</fullName>
    </submittedName>
</protein>
<evidence type="ECO:0000256" key="1">
    <source>
        <dbReference type="SAM" id="MobiDB-lite"/>
    </source>
</evidence>
<keyword evidence="4" id="KW-1185">Reference proteome</keyword>
<reference evidence="3 4" key="1">
    <citation type="journal article" date="2015" name="Antonie Van Leeuwenhoek">
        <title>Thioclava indica sp. nov., isolated from surface seawater of the Indian Ocean.</title>
        <authorList>
            <person name="Liu Y."/>
            <person name="Lai Q."/>
            <person name="Du J."/>
            <person name="Xu H."/>
            <person name="Jiang L."/>
            <person name="Shao Z."/>
        </authorList>
    </citation>
    <scope>NUCLEOTIDE SEQUENCE [LARGE SCALE GENOMIC DNA]</scope>
    <source>
        <strain evidence="3 4">DT23-4</strain>
    </source>
</reference>
<dbReference type="EMBL" id="AUNB01000010">
    <property type="protein sequence ID" value="KEO61142.1"/>
    <property type="molecule type" value="Genomic_DNA"/>
</dbReference>
<gene>
    <name evidence="3" type="ORF">DT23_10425</name>
</gene>
<accession>A0A074KHX8</accession>
<evidence type="ECO:0000256" key="2">
    <source>
        <dbReference type="SAM" id="Phobius"/>
    </source>
</evidence>
<proteinExistence type="predicted"/>
<dbReference type="AlphaFoldDB" id="A0A074KHX8"/>
<evidence type="ECO:0000313" key="3">
    <source>
        <dbReference type="EMBL" id="KEO61142.1"/>
    </source>
</evidence>
<keyword evidence="2" id="KW-0472">Membrane</keyword>
<feature type="transmembrane region" description="Helical" evidence="2">
    <location>
        <begin position="12"/>
        <end position="33"/>
    </location>
</feature>
<keyword evidence="2" id="KW-0812">Transmembrane</keyword>
<evidence type="ECO:0000313" key="4">
    <source>
        <dbReference type="Proteomes" id="UP000027471"/>
    </source>
</evidence>
<dbReference type="RefSeq" id="WP_038128260.1">
    <property type="nucleotide sequence ID" value="NZ_AUNB01000010.1"/>
</dbReference>
<dbReference type="Proteomes" id="UP000027471">
    <property type="component" value="Unassembled WGS sequence"/>
</dbReference>
<feature type="region of interest" description="Disordered" evidence="1">
    <location>
        <begin position="38"/>
        <end position="79"/>
    </location>
</feature>
<name>A0A074KHX8_9RHOB</name>
<organism evidence="3 4">
    <name type="scientific">Thioclava indica</name>
    <dbReference type="NCBI Taxonomy" id="1353528"/>
    <lineage>
        <taxon>Bacteria</taxon>
        <taxon>Pseudomonadati</taxon>
        <taxon>Pseudomonadota</taxon>
        <taxon>Alphaproteobacteria</taxon>
        <taxon>Rhodobacterales</taxon>
        <taxon>Paracoccaceae</taxon>
        <taxon>Thioclava</taxon>
    </lineage>
</organism>
<dbReference type="eggNOG" id="ENOG5030BJV">
    <property type="taxonomic scope" value="Bacteria"/>
</dbReference>